<proteinExistence type="predicted"/>
<evidence type="ECO:0000259" key="2">
    <source>
        <dbReference type="Pfam" id="PF01243"/>
    </source>
</evidence>
<feature type="domain" description="Pyridoxamine 5'-phosphate oxidase N-terminal" evidence="2">
    <location>
        <begin position="25"/>
        <end position="123"/>
    </location>
</feature>
<dbReference type="EMBL" id="SLXQ01000017">
    <property type="protein sequence ID" value="TCP45118.1"/>
    <property type="molecule type" value="Genomic_DNA"/>
</dbReference>
<keyword evidence="4" id="KW-1185">Reference proteome</keyword>
<dbReference type="Pfam" id="PF01243">
    <property type="entry name" value="PNPOx_N"/>
    <property type="match status" value="1"/>
</dbReference>
<keyword evidence="1" id="KW-0560">Oxidoreductase</keyword>
<evidence type="ECO:0000313" key="3">
    <source>
        <dbReference type="EMBL" id="TCP45118.1"/>
    </source>
</evidence>
<protein>
    <recommendedName>
        <fullName evidence="2">Pyridoxamine 5'-phosphate oxidase N-terminal domain-containing protein</fullName>
    </recommendedName>
</protein>
<dbReference type="Proteomes" id="UP000294911">
    <property type="component" value="Unassembled WGS sequence"/>
</dbReference>
<reference evidence="3 4" key="1">
    <citation type="submission" date="2019-03" db="EMBL/GenBank/DDBJ databases">
        <title>Genomic Encyclopedia of Type Strains, Phase IV (KMG-IV): sequencing the most valuable type-strain genomes for metagenomic binning, comparative biology and taxonomic classification.</title>
        <authorList>
            <person name="Goeker M."/>
        </authorList>
    </citation>
    <scope>NUCLEOTIDE SEQUENCE [LARGE SCALE GENOMIC DNA]</scope>
    <source>
        <strain evidence="3 4">DSM 45765</strain>
    </source>
</reference>
<comment type="caution">
    <text evidence="3">The sequence shown here is derived from an EMBL/GenBank/DDBJ whole genome shotgun (WGS) entry which is preliminary data.</text>
</comment>
<dbReference type="Gene3D" id="2.30.110.10">
    <property type="entry name" value="Electron Transport, Fmn-binding Protein, Chain A"/>
    <property type="match status" value="1"/>
</dbReference>
<dbReference type="InterPro" id="IPR052019">
    <property type="entry name" value="F420H2_bilvrd_red/Heme_oxyg"/>
</dbReference>
<dbReference type="InterPro" id="IPR012349">
    <property type="entry name" value="Split_barrel_FMN-bd"/>
</dbReference>
<organism evidence="3 4">
    <name type="scientific">Tamaricihabitans halophyticus</name>
    <dbReference type="NCBI Taxonomy" id="1262583"/>
    <lineage>
        <taxon>Bacteria</taxon>
        <taxon>Bacillati</taxon>
        <taxon>Actinomycetota</taxon>
        <taxon>Actinomycetes</taxon>
        <taxon>Pseudonocardiales</taxon>
        <taxon>Pseudonocardiaceae</taxon>
        <taxon>Tamaricihabitans</taxon>
    </lineage>
</organism>
<dbReference type="PANTHER" id="PTHR35176">
    <property type="entry name" value="HEME OXYGENASE HI_0854-RELATED"/>
    <property type="match status" value="1"/>
</dbReference>
<dbReference type="GO" id="GO:0070967">
    <property type="term" value="F:coenzyme F420 binding"/>
    <property type="evidence" value="ECO:0007669"/>
    <property type="project" value="TreeGrafter"/>
</dbReference>
<dbReference type="PANTHER" id="PTHR35176:SF11">
    <property type="entry name" value="PYRIDOXAMINE 5'-PHOSPHATE OXIDASE FAMILY PROTEIN"/>
    <property type="match status" value="1"/>
</dbReference>
<accession>A0A4R2QAJ3</accession>
<evidence type="ECO:0000313" key="4">
    <source>
        <dbReference type="Proteomes" id="UP000294911"/>
    </source>
</evidence>
<gene>
    <name evidence="3" type="ORF">EV191_11784</name>
</gene>
<sequence length="145" mass="16191">MGALPFLQGKVKMPVMPGESDEYYALRTFRKDGSAVCTPIWLAPAGGQLYAYTPARSWKVRRIRRDPRVEFAPSDFHGVPHAAWRSGQARVLPAAELRTAKRAMTAKYGNKFRWFTIITLLGRARKRGGRAVGIEITTSTSEHAT</sequence>
<evidence type="ECO:0000256" key="1">
    <source>
        <dbReference type="ARBA" id="ARBA00023002"/>
    </source>
</evidence>
<dbReference type="InterPro" id="IPR011576">
    <property type="entry name" value="Pyridox_Oxase_N"/>
</dbReference>
<dbReference type="InterPro" id="IPR019965">
    <property type="entry name" value="PPOX_F420-dep_Rv2061_put"/>
</dbReference>
<dbReference type="SUPFAM" id="SSF50475">
    <property type="entry name" value="FMN-binding split barrel"/>
    <property type="match status" value="1"/>
</dbReference>
<dbReference type="GO" id="GO:0005829">
    <property type="term" value="C:cytosol"/>
    <property type="evidence" value="ECO:0007669"/>
    <property type="project" value="TreeGrafter"/>
</dbReference>
<dbReference type="GO" id="GO:0016627">
    <property type="term" value="F:oxidoreductase activity, acting on the CH-CH group of donors"/>
    <property type="evidence" value="ECO:0007669"/>
    <property type="project" value="TreeGrafter"/>
</dbReference>
<dbReference type="AlphaFoldDB" id="A0A4R2QAJ3"/>
<dbReference type="NCBIfam" id="TIGR03666">
    <property type="entry name" value="Rv2061_F420"/>
    <property type="match status" value="1"/>
</dbReference>
<name>A0A4R2QAJ3_9PSEU</name>